<dbReference type="Proteomes" id="UP001555826">
    <property type="component" value="Unassembled WGS sequence"/>
</dbReference>
<accession>A0ABV3P1V2</accession>
<organism evidence="2 3">
    <name type="scientific">Kineococcus endophyticus</name>
    <dbReference type="NCBI Taxonomy" id="1181883"/>
    <lineage>
        <taxon>Bacteria</taxon>
        <taxon>Bacillati</taxon>
        <taxon>Actinomycetota</taxon>
        <taxon>Actinomycetes</taxon>
        <taxon>Kineosporiales</taxon>
        <taxon>Kineosporiaceae</taxon>
        <taxon>Kineococcus</taxon>
    </lineage>
</organism>
<reference evidence="2 3" key="1">
    <citation type="submission" date="2024-07" db="EMBL/GenBank/DDBJ databases">
        <authorList>
            <person name="Thanompreechachai J."/>
            <person name="Duangmal K."/>
        </authorList>
    </citation>
    <scope>NUCLEOTIDE SEQUENCE [LARGE SCALE GENOMIC DNA]</scope>
    <source>
        <strain evidence="2 3">KCTC 19886</strain>
    </source>
</reference>
<proteinExistence type="predicted"/>
<evidence type="ECO:0000313" key="2">
    <source>
        <dbReference type="EMBL" id="MEW9263602.1"/>
    </source>
</evidence>
<name>A0ABV3P1V2_9ACTN</name>
<dbReference type="EMBL" id="JBFNQN010000002">
    <property type="protein sequence ID" value="MEW9263602.1"/>
    <property type="molecule type" value="Genomic_DNA"/>
</dbReference>
<keyword evidence="3" id="KW-1185">Reference proteome</keyword>
<protein>
    <submittedName>
        <fullName evidence="2">Uncharacterized protein</fullName>
    </submittedName>
</protein>
<gene>
    <name evidence="2" type="ORF">AB1207_02460</name>
</gene>
<sequence length="78" mass="8464">MAVWKSFIDLVHLIGALGCLALTGGFAAEGEAARAVFYGLCTMAFAVALARRWPTHAARRPVVIDLRDEAPARMAQRH</sequence>
<keyword evidence="1" id="KW-0472">Membrane</keyword>
<keyword evidence="1" id="KW-0812">Transmembrane</keyword>
<feature type="transmembrane region" description="Helical" evidence="1">
    <location>
        <begin position="37"/>
        <end position="54"/>
    </location>
</feature>
<keyword evidence="1" id="KW-1133">Transmembrane helix</keyword>
<evidence type="ECO:0000256" key="1">
    <source>
        <dbReference type="SAM" id="Phobius"/>
    </source>
</evidence>
<dbReference type="RefSeq" id="WP_367636209.1">
    <property type="nucleotide sequence ID" value="NZ_JBFNQN010000002.1"/>
</dbReference>
<comment type="caution">
    <text evidence="2">The sequence shown here is derived from an EMBL/GenBank/DDBJ whole genome shotgun (WGS) entry which is preliminary data.</text>
</comment>
<evidence type="ECO:0000313" key="3">
    <source>
        <dbReference type="Proteomes" id="UP001555826"/>
    </source>
</evidence>